<evidence type="ECO:0000259" key="4">
    <source>
        <dbReference type="PROSITE" id="PS51123"/>
    </source>
</evidence>
<dbReference type="EMBL" id="JAVDRL010000010">
    <property type="protein sequence ID" value="MDR6532843.1"/>
    <property type="molecule type" value="Genomic_DNA"/>
</dbReference>
<dbReference type="PANTHER" id="PTHR30329">
    <property type="entry name" value="STATOR ELEMENT OF FLAGELLAR MOTOR COMPLEX"/>
    <property type="match status" value="1"/>
</dbReference>
<dbReference type="InterPro" id="IPR017732">
    <property type="entry name" value="T4/T6SS_DotU"/>
</dbReference>
<feature type="region of interest" description="Disordered" evidence="2">
    <location>
        <begin position="1"/>
        <end position="76"/>
    </location>
</feature>
<dbReference type="Gene3D" id="1.25.40.590">
    <property type="entry name" value="Type IV / VI secretion system, DotU"/>
    <property type="match status" value="1"/>
</dbReference>
<feature type="transmembrane region" description="Helical" evidence="3">
    <location>
        <begin position="260"/>
        <end position="282"/>
    </location>
</feature>
<evidence type="ECO:0000256" key="2">
    <source>
        <dbReference type="SAM" id="MobiDB-lite"/>
    </source>
</evidence>
<feature type="compositionally biased region" description="Polar residues" evidence="2">
    <location>
        <begin position="19"/>
        <end position="30"/>
    </location>
</feature>
<dbReference type="Pfam" id="PF00691">
    <property type="entry name" value="OmpA"/>
    <property type="match status" value="1"/>
</dbReference>
<gene>
    <name evidence="5" type="ORF">J2800_003603</name>
</gene>
<dbReference type="NCBIfam" id="NF038228">
    <property type="entry name" value="IcmH_DotU_IVB"/>
    <property type="match status" value="1"/>
</dbReference>
<comment type="caution">
    <text evidence="5">The sequence shown here is derived from an EMBL/GenBank/DDBJ whole genome shotgun (WGS) entry which is preliminary data.</text>
</comment>
<proteinExistence type="predicted"/>
<dbReference type="InterPro" id="IPR038522">
    <property type="entry name" value="T4/T6SS_DotU_sf"/>
</dbReference>
<dbReference type="Pfam" id="PF09850">
    <property type="entry name" value="DotU"/>
    <property type="match status" value="1"/>
</dbReference>
<keyword evidence="3" id="KW-0812">Transmembrane</keyword>
<dbReference type="RefSeq" id="WP_310033504.1">
    <property type="nucleotide sequence ID" value="NZ_JAVDRL010000010.1"/>
</dbReference>
<sequence length="465" mass="49907">MTGDDEEKNPNKTVFRPSPLQNLRTSGNLTPPSAPAFAAGEPAAFASSSSSFASAPPPRRVISRDDDIPAPPPAARARNPMMMAAALVLSLIVGVRSGRVHLSLPELHQKASTAVASFDQALLAAGYDTETRQRARYAVCATVDDIAQNLPGQAADGAEWARRSLVVQVFNENIGGDRFWRLLEDMLARPAEFANLIELYHACLAAGFEGRYRVAPDGKRRLHEIMASCYAALDHTRALSQTELSPHWRGEPTPAARISFWATLALAGAIALAGLLALFILLRVTLIQTGQPSLNALKAINPDQPLRMSRVAPAPPVSTSTQLQRIQGFLAPEIAQHLVVVEQDSKSIRVRTTVGQLFRSGSDRLEPGREALFARIGAAIEAERGAVRVEGHADSDHLISVTFPDNFALSKARADAAAQILRGKITDASRVSTEGLGDSQPIASNSTANGKALNRRVEIVIPRAE</sequence>
<protein>
    <submittedName>
        <fullName evidence="5">Type VI secretion system protein ImpK</fullName>
    </submittedName>
</protein>
<reference evidence="5 6" key="1">
    <citation type="submission" date="2023-07" db="EMBL/GenBank/DDBJ databases">
        <title>Sorghum-associated microbial communities from plants grown in Nebraska, USA.</title>
        <authorList>
            <person name="Schachtman D."/>
        </authorList>
    </citation>
    <scope>NUCLEOTIDE SEQUENCE [LARGE SCALE GENOMIC DNA]</scope>
    <source>
        <strain evidence="5 6">DS2154</strain>
    </source>
</reference>
<dbReference type="Proteomes" id="UP001262754">
    <property type="component" value="Unassembled WGS sequence"/>
</dbReference>
<evidence type="ECO:0000313" key="6">
    <source>
        <dbReference type="Proteomes" id="UP001262754"/>
    </source>
</evidence>
<dbReference type="InterPro" id="IPR006665">
    <property type="entry name" value="OmpA-like"/>
</dbReference>
<dbReference type="PROSITE" id="PS51123">
    <property type="entry name" value="OMPA_2"/>
    <property type="match status" value="1"/>
</dbReference>
<feature type="domain" description="OmpA-like" evidence="4">
    <location>
        <begin position="344"/>
        <end position="465"/>
    </location>
</feature>
<accession>A0ABU1N3D2</accession>
<keyword evidence="6" id="KW-1185">Reference proteome</keyword>
<dbReference type="InterPro" id="IPR036737">
    <property type="entry name" value="OmpA-like_sf"/>
</dbReference>
<keyword evidence="3" id="KW-1133">Transmembrane helix</keyword>
<feature type="compositionally biased region" description="Low complexity" evidence="2">
    <location>
        <begin position="35"/>
        <end position="54"/>
    </location>
</feature>
<dbReference type="SUPFAM" id="SSF103088">
    <property type="entry name" value="OmpA-like"/>
    <property type="match status" value="1"/>
</dbReference>
<dbReference type="Gene3D" id="3.30.1330.60">
    <property type="entry name" value="OmpA-like domain"/>
    <property type="match status" value="1"/>
</dbReference>
<name>A0ABU1N3D2_9CAUL</name>
<dbReference type="PANTHER" id="PTHR30329:SF19">
    <property type="entry name" value="OUTER MEMBRANE PROTEIN, OMPA FAMILY"/>
    <property type="match status" value="1"/>
</dbReference>
<dbReference type="InterPro" id="IPR050330">
    <property type="entry name" value="Bact_OuterMem_StrucFunc"/>
</dbReference>
<dbReference type="NCBIfam" id="TIGR03349">
    <property type="entry name" value="IV_VI_DotU"/>
    <property type="match status" value="1"/>
</dbReference>
<evidence type="ECO:0000256" key="1">
    <source>
        <dbReference type="PROSITE-ProRule" id="PRU00473"/>
    </source>
</evidence>
<organism evidence="5 6">
    <name type="scientific">Caulobacter rhizosphaerae</name>
    <dbReference type="NCBI Taxonomy" id="2010972"/>
    <lineage>
        <taxon>Bacteria</taxon>
        <taxon>Pseudomonadati</taxon>
        <taxon>Pseudomonadota</taxon>
        <taxon>Alphaproteobacteria</taxon>
        <taxon>Caulobacterales</taxon>
        <taxon>Caulobacteraceae</taxon>
        <taxon>Caulobacter</taxon>
    </lineage>
</organism>
<evidence type="ECO:0000313" key="5">
    <source>
        <dbReference type="EMBL" id="MDR6532843.1"/>
    </source>
</evidence>
<evidence type="ECO:0000256" key="3">
    <source>
        <dbReference type="SAM" id="Phobius"/>
    </source>
</evidence>
<dbReference type="CDD" id="cd07185">
    <property type="entry name" value="OmpA_C-like"/>
    <property type="match status" value="1"/>
</dbReference>
<keyword evidence="1 3" id="KW-0472">Membrane</keyword>